<name>A0A930YEF0_9ACTN</name>
<dbReference type="Proteomes" id="UP000640489">
    <property type="component" value="Unassembled WGS sequence"/>
</dbReference>
<proteinExistence type="predicted"/>
<dbReference type="AlphaFoldDB" id="A0A930YEF0"/>
<dbReference type="PROSITE" id="PS51257">
    <property type="entry name" value="PROKAR_LIPOPROTEIN"/>
    <property type="match status" value="1"/>
</dbReference>
<organism evidence="2 3">
    <name type="scientific">Nocardioides islandensis</name>
    <dbReference type="NCBI Taxonomy" id="433663"/>
    <lineage>
        <taxon>Bacteria</taxon>
        <taxon>Bacillati</taxon>
        <taxon>Actinomycetota</taxon>
        <taxon>Actinomycetes</taxon>
        <taxon>Propionibacteriales</taxon>
        <taxon>Nocardioidaceae</taxon>
        <taxon>Nocardioides</taxon>
    </lineage>
</organism>
<gene>
    <name evidence="2" type="ORF">ISU07_11040</name>
</gene>
<feature type="chain" id="PRO_5037112577" evidence="1">
    <location>
        <begin position="21"/>
        <end position="272"/>
    </location>
</feature>
<feature type="signal peptide" evidence="1">
    <location>
        <begin position="1"/>
        <end position="20"/>
    </location>
</feature>
<comment type="caution">
    <text evidence="2">The sequence shown here is derived from an EMBL/GenBank/DDBJ whole genome shotgun (WGS) entry which is preliminary data.</text>
</comment>
<evidence type="ECO:0000313" key="3">
    <source>
        <dbReference type="Proteomes" id="UP000640489"/>
    </source>
</evidence>
<accession>A0A930YEF0</accession>
<protein>
    <submittedName>
        <fullName evidence="2">Uncharacterized protein</fullName>
    </submittedName>
</protein>
<reference evidence="2" key="1">
    <citation type="submission" date="2020-11" db="EMBL/GenBank/DDBJ databases">
        <title>Nocardioides sp. nov., isolated from Soil of Cynanchum wilfordii Hemsley rhizosphere.</title>
        <authorList>
            <person name="Lee J.-S."/>
            <person name="Suh M.K."/>
            <person name="Kim J.-S."/>
        </authorList>
    </citation>
    <scope>NUCLEOTIDE SEQUENCE</scope>
    <source>
        <strain evidence="2">KCTC 19275</strain>
    </source>
</reference>
<keyword evidence="3" id="KW-1185">Reference proteome</keyword>
<keyword evidence="1" id="KW-0732">Signal</keyword>
<dbReference type="RefSeq" id="WP_194706840.1">
    <property type="nucleotide sequence ID" value="NZ_JADKPN010000005.1"/>
</dbReference>
<sequence>MRARAVVAAALLLALTGCGGQPERQVDVLVPPVPASTTVAEPTATSSPNVTVLQPLRTTPAPGAEWLHWRPTYQAVRRATGQELALLGNRVTARNASEWTATDSLRGVEVAFTPTHVRVRVPQAALYFRLRPGGPRHLYVACTERTCVESGRDAVAWGPESTNAYLERMAGYVRDLVAEQTRPGVFRSQGPAWLATVRSPDGPLSCVVLADERLPVSRLQGRPVGTAGVRTRCVDTHGLVVPLDLGLPPGGWSVVDGVSGPVRVPKRDVSVY</sequence>
<evidence type="ECO:0000256" key="1">
    <source>
        <dbReference type="SAM" id="SignalP"/>
    </source>
</evidence>
<dbReference type="EMBL" id="JADKPN010000005">
    <property type="protein sequence ID" value="MBF4763663.1"/>
    <property type="molecule type" value="Genomic_DNA"/>
</dbReference>
<evidence type="ECO:0000313" key="2">
    <source>
        <dbReference type="EMBL" id="MBF4763663.1"/>
    </source>
</evidence>